<accession>A0A645G3C4</accession>
<comment type="caution">
    <text evidence="1">The sequence shown here is derived from an EMBL/GenBank/DDBJ whole genome shotgun (WGS) entry which is preliminary data.</text>
</comment>
<name>A0A645G3C4_9ZZZZ</name>
<proteinExistence type="predicted"/>
<sequence>MSDTLQNRIAVNFCELPAVAQIPVLASAFKIVVVLSGRGSGYIETARGERKK</sequence>
<dbReference type="EMBL" id="VSSQ01069331">
    <property type="protein sequence ID" value="MPN21361.1"/>
    <property type="molecule type" value="Genomic_DNA"/>
</dbReference>
<dbReference type="AlphaFoldDB" id="A0A645G3C4"/>
<reference evidence="1" key="1">
    <citation type="submission" date="2019-08" db="EMBL/GenBank/DDBJ databases">
        <authorList>
            <person name="Kucharzyk K."/>
            <person name="Murdoch R.W."/>
            <person name="Higgins S."/>
            <person name="Loffler F."/>
        </authorList>
    </citation>
    <scope>NUCLEOTIDE SEQUENCE</scope>
</reference>
<organism evidence="1">
    <name type="scientific">bioreactor metagenome</name>
    <dbReference type="NCBI Taxonomy" id="1076179"/>
    <lineage>
        <taxon>unclassified sequences</taxon>
        <taxon>metagenomes</taxon>
        <taxon>ecological metagenomes</taxon>
    </lineage>
</organism>
<gene>
    <name evidence="1" type="ORF">SDC9_168740</name>
</gene>
<protein>
    <submittedName>
        <fullName evidence="1">Uncharacterized protein</fullName>
    </submittedName>
</protein>
<evidence type="ECO:0000313" key="1">
    <source>
        <dbReference type="EMBL" id="MPN21361.1"/>
    </source>
</evidence>